<protein>
    <recommendedName>
        <fullName evidence="5">Carboxypeptidase regulatory-like domain-containing protein</fullName>
    </recommendedName>
</protein>
<proteinExistence type="predicted"/>
<dbReference type="PROSITE" id="PS51257">
    <property type="entry name" value="PROKAR_LIPOPROTEIN"/>
    <property type="match status" value="1"/>
</dbReference>
<dbReference type="Proteomes" id="UP000709336">
    <property type="component" value="Unassembled WGS sequence"/>
</dbReference>
<dbReference type="EMBL" id="JAATNW010000009">
    <property type="protein sequence ID" value="NMH61437.1"/>
    <property type="molecule type" value="Genomic_DNA"/>
</dbReference>
<keyword evidence="2" id="KW-0732">Signal</keyword>
<evidence type="ECO:0000313" key="3">
    <source>
        <dbReference type="EMBL" id="NMH61437.1"/>
    </source>
</evidence>
<organism evidence="3 4">
    <name type="scientific">Alteromonas ponticola</name>
    <dbReference type="NCBI Taxonomy" id="2720613"/>
    <lineage>
        <taxon>Bacteria</taxon>
        <taxon>Pseudomonadati</taxon>
        <taxon>Pseudomonadota</taxon>
        <taxon>Gammaproteobacteria</taxon>
        <taxon>Alteromonadales</taxon>
        <taxon>Alteromonadaceae</taxon>
        <taxon>Alteromonas/Salinimonas group</taxon>
        <taxon>Alteromonas</taxon>
    </lineage>
</organism>
<evidence type="ECO:0000256" key="2">
    <source>
        <dbReference type="SAM" id="SignalP"/>
    </source>
</evidence>
<feature type="chain" id="PRO_5045854116" description="Carboxypeptidase regulatory-like domain-containing protein" evidence="2">
    <location>
        <begin position="25"/>
        <end position="505"/>
    </location>
</feature>
<evidence type="ECO:0008006" key="5">
    <source>
        <dbReference type="Google" id="ProtNLM"/>
    </source>
</evidence>
<dbReference type="RefSeq" id="WP_169212000.1">
    <property type="nucleotide sequence ID" value="NZ_JAATNW010000009.1"/>
</dbReference>
<keyword evidence="4" id="KW-1185">Reference proteome</keyword>
<reference evidence="3 4" key="1">
    <citation type="submission" date="2020-03" db="EMBL/GenBank/DDBJ databases">
        <title>Alteromonas ponticola sp. nov., isolated from seawater.</title>
        <authorList>
            <person name="Yoon J.-H."/>
            <person name="Kim Y.-O."/>
        </authorList>
    </citation>
    <scope>NUCLEOTIDE SEQUENCE [LARGE SCALE GENOMIC DNA]</scope>
    <source>
        <strain evidence="3 4">MYP5</strain>
    </source>
</reference>
<name>A0ABX1R7I6_9ALTE</name>
<feature type="region of interest" description="Disordered" evidence="1">
    <location>
        <begin position="25"/>
        <end position="64"/>
    </location>
</feature>
<gene>
    <name evidence="3" type="ORF">HCJ96_15515</name>
</gene>
<feature type="signal peptide" evidence="2">
    <location>
        <begin position="1"/>
        <end position="24"/>
    </location>
</feature>
<comment type="caution">
    <text evidence="3">The sequence shown here is derived from an EMBL/GenBank/DDBJ whole genome shotgun (WGS) entry which is preliminary data.</text>
</comment>
<evidence type="ECO:0000313" key="4">
    <source>
        <dbReference type="Proteomes" id="UP000709336"/>
    </source>
</evidence>
<accession>A0ABX1R7I6</accession>
<sequence>MKTTYTLAAIAVSLLLSACGSSDKEENVIPAPVTDNAPSENASDNGSSDEGSDDEDSTPPAYSVGGKVIDGYVSGATVWIDFNSNGVKDDDEPSAVSGDAGDYSLELSETERQCAQYSTWYVDVPVGAIDEDLGEVTEAYQMVRPPVLDAITDETLLHISPLTTALWQGIQEELNGSTISDCETLVADQENRDSVAQLIDSTIYNTVSFYNISEDEIFEDFIAEGNEESKALAQEIVQGLQKSLSYTSVVKEQYPSADEVRVVYYKGTNLHYSDDEDEHWFRDVVVFEGDNFYSREDMMSDTLEEVVTPIYYRDALSSEWGDGEYTLTSDFIYSGSVKGYNCAFSEEVSVVKSEVTYSLMNHSPRDTHVATIEACPEPEITGAVFRREFDIQYEQDGKQYLSDIRQYEENIVGLSEWVNFEGRSEDFDFADLISESENLGYKFDEEVRVASDYWYKRQYWWEGDTYVSIQYDSDGNWKKYTRFEDGTHTDECSYDEGQTWKACEE</sequence>
<evidence type="ECO:0000256" key="1">
    <source>
        <dbReference type="SAM" id="MobiDB-lite"/>
    </source>
</evidence>